<dbReference type="InterPro" id="IPR050122">
    <property type="entry name" value="RTK"/>
</dbReference>
<comment type="caution">
    <text evidence="2">The sequence shown here is derived from an EMBL/GenBank/DDBJ whole genome shotgun (WGS) entry which is preliminary data.</text>
</comment>
<evidence type="ECO:0000313" key="3">
    <source>
        <dbReference type="Proteomes" id="UP000324222"/>
    </source>
</evidence>
<dbReference type="GO" id="GO:0007169">
    <property type="term" value="P:cell surface receptor protein tyrosine kinase signaling pathway"/>
    <property type="evidence" value="ECO:0007669"/>
    <property type="project" value="TreeGrafter"/>
</dbReference>
<keyword evidence="3" id="KW-1185">Reference proteome</keyword>
<dbReference type="GO" id="GO:0043235">
    <property type="term" value="C:receptor complex"/>
    <property type="evidence" value="ECO:0007669"/>
    <property type="project" value="TreeGrafter"/>
</dbReference>
<dbReference type="PANTHER" id="PTHR24416">
    <property type="entry name" value="TYROSINE-PROTEIN KINASE RECEPTOR"/>
    <property type="match status" value="1"/>
</dbReference>
<dbReference type="GO" id="GO:0005524">
    <property type="term" value="F:ATP binding"/>
    <property type="evidence" value="ECO:0007669"/>
    <property type="project" value="InterPro"/>
</dbReference>
<sequence>MDYLEQSRVIHRDLAARNILVADQHTVKITDFGLAQEPNKGNYYIRQTNRALPLSWVHSCDEQLWFVKTYCRGMYCGFVGCGDVKTPSFTIDTSTVYT</sequence>
<protein>
    <submittedName>
        <fullName evidence="2">Fibroblast growth factor receptor 1</fullName>
    </submittedName>
</protein>
<dbReference type="GO" id="GO:0004714">
    <property type="term" value="F:transmembrane receptor protein tyrosine kinase activity"/>
    <property type="evidence" value="ECO:0007669"/>
    <property type="project" value="TreeGrafter"/>
</dbReference>
<dbReference type="PANTHER" id="PTHR24416:SF611">
    <property type="entry name" value="TYROSINE-PROTEIN KINASE TRANSMEMBRANE RECEPTOR ROR"/>
    <property type="match status" value="1"/>
</dbReference>
<dbReference type="SUPFAM" id="SSF56112">
    <property type="entry name" value="Protein kinase-like (PK-like)"/>
    <property type="match status" value="1"/>
</dbReference>
<dbReference type="InterPro" id="IPR008266">
    <property type="entry name" value="Tyr_kinase_AS"/>
</dbReference>
<dbReference type="InterPro" id="IPR011009">
    <property type="entry name" value="Kinase-like_dom_sf"/>
</dbReference>
<dbReference type="Proteomes" id="UP000324222">
    <property type="component" value="Unassembled WGS sequence"/>
</dbReference>
<evidence type="ECO:0000259" key="1">
    <source>
        <dbReference type="PROSITE" id="PS50011"/>
    </source>
</evidence>
<dbReference type="InterPro" id="IPR000719">
    <property type="entry name" value="Prot_kinase_dom"/>
</dbReference>
<gene>
    <name evidence="2" type="primary">htl</name>
    <name evidence="2" type="ORF">E2C01_011128</name>
</gene>
<accession>A0A5B7DAM9</accession>
<evidence type="ECO:0000313" key="2">
    <source>
        <dbReference type="EMBL" id="MPC18249.1"/>
    </source>
</evidence>
<dbReference type="PROSITE" id="PS00109">
    <property type="entry name" value="PROTEIN_KINASE_TYR"/>
    <property type="match status" value="1"/>
</dbReference>
<dbReference type="OrthoDB" id="1915767at2759"/>
<organism evidence="2 3">
    <name type="scientific">Portunus trituberculatus</name>
    <name type="common">Swimming crab</name>
    <name type="synonym">Neptunus trituberculatus</name>
    <dbReference type="NCBI Taxonomy" id="210409"/>
    <lineage>
        <taxon>Eukaryota</taxon>
        <taxon>Metazoa</taxon>
        <taxon>Ecdysozoa</taxon>
        <taxon>Arthropoda</taxon>
        <taxon>Crustacea</taxon>
        <taxon>Multicrustacea</taxon>
        <taxon>Malacostraca</taxon>
        <taxon>Eumalacostraca</taxon>
        <taxon>Eucarida</taxon>
        <taxon>Decapoda</taxon>
        <taxon>Pleocyemata</taxon>
        <taxon>Brachyura</taxon>
        <taxon>Eubrachyura</taxon>
        <taxon>Portunoidea</taxon>
        <taxon>Portunidae</taxon>
        <taxon>Portuninae</taxon>
        <taxon>Portunus</taxon>
    </lineage>
</organism>
<dbReference type="Gene3D" id="1.10.510.10">
    <property type="entry name" value="Transferase(Phosphotransferase) domain 1"/>
    <property type="match status" value="1"/>
</dbReference>
<dbReference type="Pfam" id="PF07714">
    <property type="entry name" value="PK_Tyr_Ser-Thr"/>
    <property type="match status" value="1"/>
</dbReference>
<keyword evidence="2" id="KW-0675">Receptor</keyword>
<dbReference type="InterPro" id="IPR001245">
    <property type="entry name" value="Ser-Thr/Tyr_kinase_cat_dom"/>
</dbReference>
<name>A0A5B7DAM9_PORTR</name>
<dbReference type="GO" id="GO:0005886">
    <property type="term" value="C:plasma membrane"/>
    <property type="evidence" value="ECO:0007669"/>
    <property type="project" value="TreeGrafter"/>
</dbReference>
<reference evidence="2 3" key="1">
    <citation type="submission" date="2019-05" db="EMBL/GenBank/DDBJ databases">
        <title>Another draft genome of Portunus trituberculatus and its Hox gene families provides insights of decapod evolution.</title>
        <authorList>
            <person name="Jeong J.-H."/>
            <person name="Song I."/>
            <person name="Kim S."/>
            <person name="Choi T."/>
            <person name="Kim D."/>
            <person name="Ryu S."/>
            <person name="Kim W."/>
        </authorList>
    </citation>
    <scope>NUCLEOTIDE SEQUENCE [LARGE SCALE GENOMIC DNA]</scope>
    <source>
        <tissue evidence="2">Muscle</tissue>
    </source>
</reference>
<dbReference type="EMBL" id="VSRR010000662">
    <property type="protein sequence ID" value="MPC18249.1"/>
    <property type="molecule type" value="Genomic_DNA"/>
</dbReference>
<proteinExistence type="predicted"/>
<dbReference type="AlphaFoldDB" id="A0A5B7DAM9"/>
<feature type="domain" description="Protein kinase" evidence="1">
    <location>
        <begin position="1"/>
        <end position="98"/>
    </location>
</feature>
<dbReference type="PROSITE" id="PS50011">
    <property type="entry name" value="PROTEIN_KINASE_DOM"/>
    <property type="match status" value="1"/>
</dbReference>